<proteinExistence type="inferred from homology"/>
<dbReference type="EC" id="3.4.11.1" evidence="8"/>
<dbReference type="GO" id="GO:0030145">
    <property type="term" value="F:manganese ion binding"/>
    <property type="evidence" value="ECO:0007669"/>
    <property type="project" value="UniProtKB-UniRule"/>
</dbReference>
<evidence type="ECO:0000259" key="9">
    <source>
        <dbReference type="PROSITE" id="PS00631"/>
    </source>
</evidence>
<protein>
    <recommendedName>
        <fullName evidence="8">Probable cytosol aminopeptidase</fullName>
        <ecNumber evidence="8">3.4.11.1</ecNumber>
    </recommendedName>
    <alternativeName>
        <fullName evidence="8">Leucine aminopeptidase</fullName>
        <shortName evidence="8">LAP</shortName>
        <ecNumber evidence="8">3.4.11.10</ecNumber>
    </alternativeName>
    <alternativeName>
        <fullName evidence="8">Leucyl aminopeptidase</fullName>
    </alternativeName>
</protein>
<evidence type="ECO:0000256" key="7">
    <source>
        <dbReference type="ARBA" id="ARBA00023211"/>
    </source>
</evidence>
<dbReference type="STRING" id="926562.Oweho_2196"/>
<dbReference type="PANTHER" id="PTHR11963">
    <property type="entry name" value="LEUCINE AMINOPEPTIDASE-RELATED"/>
    <property type="match status" value="1"/>
</dbReference>
<comment type="function">
    <text evidence="8">Presumably involved in the processing and regular turnover of intracellular proteins. Catalyzes the removal of unsubstituted N-terminal amino acids from various peptides.</text>
</comment>
<dbReference type="GO" id="GO:0005737">
    <property type="term" value="C:cytoplasm"/>
    <property type="evidence" value="ECO:0007669"/>
    <property type="project" value="UniProtKB-SubCell"/>
</dbReference>
<dbReference type="PATRIC" id="fig|926562.3.peg.2214"/>
<dbReference type="AlphaFoldDB" id="G8R4P6"/>
<gene>
    <name evidence="8" type="primary">pepA</name>
    <name evidence="10" type="ordered locus">Oweho_2196</name>
</gene>
<dbReference type="PRINTS" id="PR00481">
    <property type="entry name" value="LAMNOPPTDASE"/>
</dbReference>
<evidence type="ECO:0000313" key="10">
    <source>
        <dbReference type="EMBL" id="AEV33170.1"/>
    </source>
</evidence>
<evidence type="ECO:0000256" key="4">
    <source>
        <dbReference type="ARBA" id="ARBA00022438"/>
    </source>
</evidence>
<keyword evidence="11" id="KW-1185">Reference proteome</keyword>
<dbReference type="HOGENOM" id="CLU_013734_6_0_10"/>
<keyword evidence="4 8" id="KW-0031">Aminopeptidase</keyword>
<dbReference type="KEGG" id="oho:Oweho_2196"/>
<comment type="similarity">
    <text evidence="3 8">Belongs to the peptidase M17 family.</text>
</comment>
<dbReference type="PROSITE" id="PS00631">
    <property type="entry name" value="CYTOSOL_AP"/>
    <property type="match status" value="1"/>
</dbReference>
<keyword evidence="6 8" id="KW-0378">Hydrolase</keyword>
<dbReference type="Gene3D" id="3.40.630.10">
    <property type="entry name" value="Zn peptidases"/>
    <property type="match status" value="1"/>
</dbReference>
<feature type="binding site" evidence="8">
    <location>
        <position position="328"/>
    </location>
    <ligand>
        <name>Mn(2+)</name>
        <dbReference type="ChEBI" id="CHEBI:29035"/>
        <label>1</label>
    </ligand>
</feature>
<dbReference type="InterPro" id="IPR000819">
    <property type="entry name" value="Peptidase_M17_C"/>
</dbReference>
<feature type="binding site" evidence="8">
    <location>
        <position position="328"/>
    </location>
    <ligand>
        <name>Mn(2+)</name>
        <dbReference type="ChEBI" id="CHEBI:29035"/>
        <label>2</label>
    </ligand>
</feature>
<dbReference type="RefSeq" id="WP_014202519.1">
    <property type="nucleotide sequence ID" value="NC_016599.1"/>
</dbReference>
<dbReference type="Proteomes" id="UP000005631">
    <property type="component" value="Chromosome"/>
</dbReference>
<feature type="binding site" evidence="8">
    <location>
        <position position="248"/>
    </location>
    <ligand>
        <name>Mn(2+)</name>
        <dbReference type="ChEBI" id="CHEBI:29035"/>
        <label>2</label>
    </ligand>
</feature>
<comment type="subcellular location">
    <subcellularLocation>
        <location evidence="8">Cytoplasm</location>
    </subcellularLocation>
</comment>
<evidence type="ECO:0000256" key="8">
    <source>
        <dbReference type="HAMAP-Rule" id="MF_00181"/>
    </source>
</evidence>
<evidence type="ECO:0000256" key="2">
    <source>
        <dbReference type="ARBA" id="ARBA00000967"/>
    </source>
</evidence>
<feature type="active site" evidence="8">
    <location>
        <position position="255"/>
    </location>
</feature>
<dbReference type="Pfam" id="PF00883">
    <property type="entry name" value="Peptidase_M17"/>
    <property type="match status" value="1"/>
</dbReference>
<dbReference type="InterPro" id="IPR011356">
    <property type="entry name" value="Leucine_aapep/pepB"/>
</dbReference>
<dbReference type="SUPFAM" id="SSF53187">
    <property type="entry name" value="Zn-dependent exopeptidases"/>
    <property type="match status" value="1"/>
</dbReference>
<dbReference type="SUPFAM" id="SSF52949">
    <property type="entry name" value="Macro domain-like"/>
    <property type="match status" value="1"/>
</dbReference>
<keyword evidence="8" id="KW-0963">Cytoplasm</keyword>
<comment type="catalytic activity">
    <reaction evidence="2 8">
        <text>Release of an N-terminal amino acid, preferentially leucine, but not glutamic or aspartic acids.</text>
        <dbReference type="EC" id="3.4.11.10"/>
    </reaction>
</comment>
<feature type="domain" description="Cytosol aminopeptidase" evidence="9">
    <location>
        <begin position="324"/>
        <end position="331"/>
    </location>
</feature>
<evidence type="ECO:0000256" key="1">
    <source>
        <dbReference type="ARBA" id="ARBA00000135"/>
    </source>
</evidence>
<sequence>MNIRAAKSAEATESSVYIYSEIKELESLNLSKSELAYVEDSAKDEARNISRINRFPAFLYLVKVSSKKLAKEQFQEKLRMEGVKCFKMLASQKTKVVSVSSLSANENAYYLAEGLALGAYQFLKYFSDKEKRHHGLEEIILHGISDERVTELQATTNGVYAARNLVNEPLSYLTAVQLAEEASKLGKEKGFKVEVMNKKKIETLKMGGLLAVNRGSIDPPTFSILEYTPENATNEKPLVLVGKGVVYDTGGLSLKPTAGSMDSMKSDMGGAAAVIGAMSAIAEAKLPVKVIGLIPATDNRPGEIAYVPGDVITMYDGSTVEVLNTDAEGRMILADALAYAKKLNPALVIDLATLTGAAAVAIGKFGVVAMGTAGQEAMNRLDNSGKEVYERIAQFPFWDEYNDLLKSTIADVKNIGGREGGAITAGKFLERFTDYPWIHLDIAGPAFLGSDDSYRLQGGTGVGVRMLFDFVKSMA</sequence>
<feature type="binding site" evidence="8">
    <location>
        <position position="243"/>
    </location>
    <ligand>
        <name>Mn(2+)</name>
        <dbReference type="ChEBI" id="CHEBI:29035"/>
        <label>2</label>
    </ligand>
</feature>
<evidence type="ECO:0000256" key="3">
    <source>
        <dbReference type="ARBA" id="ARBA00009528"/>
    </source>
</evidence>
<comment type="cofactor">
    <cofactor evidence="8">
        <name>Mn(2+)</name>
        <dbReference type="ChEBI" id="CHEBI:29035"/>
    </cofactor>
    <text evidence="8">Binds 2 manganese ions per subunit.</text>
</comment>
<dbReference type="eggNOG" id="COG0260">
    <property type="taxonomic scope" value="Bacteria"/>
</dbReference>
<reference evidence="10 11" key="1">
    <citation type="journal article" date="2012" name="Stand. Genomic Sci.">
        <title>Genome sequence of the orange-pigmented seawater bacterium Owenweeksia hongkongensis type strain (UST20020801(T)).</title>
        <authorList>
            <person name="Riedel T."/>
            <person name="Held B."/>
            <person name="Nolan M."/>
            <person name="Lucas S."/>
            <person name="Lapidus A."/>
            <person name="Tice H."/>
            <person name="Del Rio T.G."/>
            <person name="Cheng J.F."/>
            <person name="Han C."/>
            <person name="Tapia R."/>
            <person name="Goodwin L.A."/>
            <person name="Pitluck S."/>
            <person name="Liolios K."/>
            <person name="Mavromatis K."/>
            <person name="Pagani I."/>
            <person name="Ivanova N."/>
            <person name="Mikhailova N."/>
            <person name="Pati A."/>
            <person name="Chen A."/>
            <person name="Palaniappan K."/>
            <person name="Rohde M."/>
            <person name="Tindall B.J."/>
            <person name="Detter J.C."/>
            <person name="Goker M."/>
            <person name="Woyke T."/>
            <person name="Bristow J."/>
            <person name="Eisen J.A."/>
            <person name="Markowitz V."/>
            <person name="Hugenholtz P."/>
            <person name="Klenk H.P."/>
            <person name="Kyrpides N.C."/>
        </authorList>
    </citation>
    <scope>NUCLEOTIDE SEQUENCE</scope>
    <source>
        <strain evidence="11">DSM 17368 / JCM 12287 / NRRL B-23963</strain>
    </source>
</reference>
<feature type="binding site" evidence="8">
    <location>
        <position position="267"/>
    </location>
    <ligand>
        <name>Mn(2+)</name>
        <dbReference type="ChEBI" id="CHEBI:29035"/>
        <label>2</label>
    </ligand>
</feature>
<name>G8R4P6_OWEHD</name>
<keyword evidence="7 8" id="KW-0464">Manganese</keyword>
<dbReference type="EMBL" id="CP003156">
    <property type="protein sequence ID" value="AEV33170.1"/>
    <property type="molecule type" value="Genomic_DNA"/>
</dbReference>
<dbReference type="GO" id="GO:0006508">
    <property type="term" value="P:proteolysis"/>
    <property type="evidence" value="ECO:0007669"/>
    <property type="project" value="UniProtKB-KW"/>
</dbReference>
<feature type="binding site" evidence="8">
    <location>
        <position position="248"/>
    </location>
    <ligand>
        <name>Mn(2+)</name>
        <dbReference type="ChEBI" id="CHEBI:29035"/>
        <label>1</label>
    </ligand>
</feature>
<dbReference type="InterPro" id="IPR023042">
    <property type="entry name" value="Peptidase_M17_leu_NH2_pept"/>
</dbReference>
<feature type="binding site" evidence="8">
    <location>
        <position position="326"/>
    </location>
    <ligand>
        <name>Mn(2+)</name>
        <dbReference type="ChEBI" id="CHEBI:29035"/>
        <label>1</label>
    </ligand>
</feature>
<keyword evidence="5 8" id="KW-0645">Protease</keyword>
<organism evidence="10 11">
    <name type="scientific">Owenweeksia hongkongensis (strain DSM 17368 / CIP 108786 / JCM 12287 / NRRL B-23963 / UST20020801)</name>
    <dbReference type="NCBI Taxonomy" id="926562"/>
    <lineage>
        <taxon>Bacteria</taxon>
        <taxon>Pseudomonadati</taxon>
        <taxon>Bacteroidota</taxon>
        <taxon>Flavobacteriia</taxon>
        <taxon>Flavobacteriales</taxon>
        <taxon>Owenweeksiaceae</taxon>
        <taxon>Owenweeksia</taxon>
    </lineage>
</organism>
<evidence type="ECO:0000256" key="6">
    <source>
        <dbReference type="ARBA" id="ARBA00022801"/>
    </source>
</evidence>
<evidence type="ECO:0000256" key="5">
    <source>
        <dbReference type="ARBA" id="ARBA00022670"/>
    </source>
</evidence>
<comment type="catalytic activity">
    <reaction evidence="1 8">
        <text>Release of an N-terminal amino acid, Xaa-|-Yaa-, in which Xaa is preferably Leu, but may be other amino acids including Pro although not Arg or Lys, and Yaa may be Pro. Amino acid amides and methyl esters are also readily hydrolyzed, but rates on arylamides are exceedingly low.</text>
        <dbReference type="EC" id="3.4.11.1"/>
    </reaction>
</comment>
<feature type="active site" evidence="8">
    <location>
        <position position="330"/>
    </location>
</feature>
<dbReference type="OrthoDB" id="9809354at2"/>
<accession>G8R4P6</accession>
<dbReference type="PANTHER" id="PTHR11963:SF23">
    <property type="entry name" value="CYTOSOL AMINOPEPTIDASE"/>
    <property type="match status" value="1"/>
</dbReference>
<dbReference type="EC" id="3.4.11.10" evidence="8"/>
<evidence type="ECO:0000313" key="11">
    <source>
        <dbReference type="Proteomes" id="UP000005631"/>
    </source>
</evidence>
<dbReference type="GO" id="GO:0070006">
    <property type="term" value="F:metalloaminopeptidase activity"/>
    <property type="evidence" value="ECO:0007669"/>
    <property type="project" value="InterPro"/>
</dbReference>
<dbReference type="InterPro" id="IPR043472">
    <property type="entry name" value="Macro_dom-like"/>
</dbReference>
<dbReference type="HAMAP" id="MF_00181">
    <property type="entry name" value="Cytosol_peptidase_M17"/>
    <property type="match status" value="1"/>
</dbReference>
<keyword evidence="8" id="KW-0479">Metal-binding</keyword>
<dbReference type="Gene3D" id="3.40.220.10">
    <property type="entry name" value="Leucine Aminopeptidase, subunit E, domain 1"/>
    <property type="match status" value="1"/>
</dbReference>
<dbReference type="CDD" id="cd00433">
    <property type="entry name" value="Peptidase_M17"/>
    <property type="match status" value="1"/>
</dbReference>